<accession>A0A429ZS52</accession>
<reference evidence="2 3" key="1">
    <citation type="submission" date="2017-05" db="EMBL/GenBank/DDBJ databases">
        <title>Vagococcus spp. assemblies.</title>
        <authorList>
            <person name="Gulvik C.A."/>
        </authorList>
    </citation>
    <scope>NUCLEOTIDE SEQUENCE [LARGE SCALE GENOMIC DNA]</scope>
    <source>
        <strain evidence="2 3">SS1995</strain>
    </source>
</reference>
<feature type="transmembrane region" description="Helical" evidence="1">
    <location>
        <begin position="136"/>
        <end position="155"/>
    </location>
</feature>
<feature type="transmembrane region" description="Helical" evidence="1">
    <location>
        <begin position="176"/>
        <end position="195"/>
    </location>
</feature>
<comment type="caution">
    <text evidence="2">The sequence shown here is derived from an EMBL/GenBank/DDBJ whole genome shotgun (WGS) entry which is preliminary data.</text>
</comment>
<proteinExistence type="predicted"/>
<keyword evidence="1" id="KW-0472">Membrane</keyword>
<dbReference type="EMBL" id="NGJS01000025">
    <property type="protein sequence ID" value="RST96564.1"/>
    <property type="molecule type" value="Genomic_DNA"/>
</dbReference>
<dbReference type="AlphaFoldDB" id="A0A429ZS52"/>
<name>A0A429ZS52_9ENTE</name>
<dbReference type="InterPro" id="IPR009214">
    <property type="entry name" value="DUF1129"/>
</dbReference>
<organism evidence="2 3">
    <name type="scientific">Vagococcus vulneris</name>
    <dbReference type="NCBI Taxonomy" id="1977869"/>
    <lineage>
        <taxon>Bacteria</taxon>
        <taxon>Bacillati</taxon>
        <taxon>Bacillota</taxon>
        <taxon>Bacilli</taxon>
        <taxon>Lactobacillales</taxon>
        <taxon>Enterococcaceae</taxon>
        <taxon>Vagococcus</taxon>
    </lineage>
</organism>
<feature type="transmembrane region" description="Helical" evidence="1">
    <location>
        <begin position="201"/>
        <end position="221"/>
    </location>
</feature>
<evidence type="ECO:0008006" key="4">
    <source>
        <dbReference type="Google" id="ProtNLM"/>
    </source>
</evidence>
<dbReference type="Proteomes" id="UP000287857">
    <property type="component" value="Unassembled WGS sequence"/>
</dbReference>
<evidence type="ECO:0000256" key="1">
    <source>
        <dbReference type="SAM" id="Phobius"/>
    </source>
</evidence>
<sequence length="236" mass="25684">MVADVSATTEDLRQKVADNRQLEKKLTKKNNQFIFDLKKDLAKTSLSEEQKTLALHDMLTALVEGQKSGTTAKQLYGTPTEAVKNIVEAPEALPEITFGKAWLDNSLVLFAFLAVITGGFSLLSNTGQATQGITSILIGAASGGLSFYLIYKYVYSYDYPGADQSKKPGALKSGGIIALCFIPWVLLFSASSLIPRTFNPTIDPMIAIVLGAAAYGIHFLLKKKFGIQGSLFMRRY</sequence>
<evidence type="ECO:0000313" key="2">
    <source>
        <dbReference type="EMBL" id="RST96564.1"/>
    </source>
</evidence>
<protein>
    <recommendedName>
        <fullName evidence="4">DUF1129 domain-containing protein</fullName>
    </recommendedName>
</protein>
<dbReference type="OrthoDB" id="2360056at2"/>
<dbReference type="PIRSF" id="PIRSF033111">
    <property type="entry name" value="UCP033111"/>
    <property type="match status" value="1"/>
</dbReference>
<evidence type="ECO:0000313" key="3">
    <source>
        <dbReference type="Proteomes" id="UP000287857"/>
    </source>
</evidence>
<keyword evidence="1" id="KW-0812">Transmembrane</keyword>
<keyword evidence="3" id="KW-1185">Reference proteome</keyword>
<dbReference type="Pfam" id="PF06570">
    <property type="entry name" value="DUF1129"/>
    <property type="match status" value="1"/>
</dbReference>
<feature type="transmembrane region" description="Helical" evidence="1">
    <location>
        <begin position="107"/>
        <end position="124"/>
    </location>
</feature>
<keyword evidence="1" id="KW-1133">Transmembrane helix</keyword>
<dbReference type="SUPFAM" id="SSF158560">
    <property type="entry name" value="BH3980-like"/>
    <property type="match status" value="1"/>
</dbReference>
<gene>
    <name evidence="2" type="ORF">CBF37_10975</name>
</gene>